<evidence type="ECO:0000256" key="7">
    <source>
        <dbReference type="SAM" id="Phobius"/>
    </source>
</evidence>
<keyword evidence="11" id="KW-1185">Reference proteome</keyword>
<dbReference type="InterPro" id="IPR039421">
    <property type="entry name" value="Type_1_exporter"/>
</dbReference>
<dbReference type="Pfam" id="PF00005">
    <property type="entry name" value="ABC_tran"/>
    <property type="match status" value="1"/>
</dbReference>
<evidence type="ECO:0000313" key="10">
    <source>
        <dbReference type="EMBL" id="KCV80887.1"/>
    </source>
</evidence>
<reference evidence="10 11" key="1">
    <citation type="submission" date="2013-04" db="EMBL/GenBank/DDBJ databases">
        <title>Shimia sp. 22II-S11-Z10 Genome Sequencing.</title>
        <authorList>
            <person name="Lai Q."/>
            <person name="Li G."/>
            <person name="Shao Z."/>
        </authorList>
    </citation>
    <scope>NUCLEOTIDE SEQUENCE [LARGE SCALE GENOMIC DNA]</scope>
    <source>
        <strain evidence="11">22II-S11-Z10</strain>
    </source>
</reference>
<dbReference type="GO" id="GO:0005524">
    <property type="term" value="F:ATP binding"/>
    <property type="evidence" value="ECO:0007669"/>
    <property type="project" value="UniProtKB-KW"/>
</dbReference>
<proteinExistence type="predicted"/>
<comment type="caution">
    <text evidence="10">The sequence shown here is derived from an EMBL/GenBank/DDBJ whole genome shotgun (WGS) entry which is preliminary data.</text>
</comment>
<dbReference type="GO" id="GO:0016887">
    <property type="term" value="F:ATP hydrolysis activity"/>
    <property type="evidence" value="ECO:0007669"/>
    <property type="project" value="InterPro"/>
</dbReference>
<dbReference type="eggNOG" id="COG4618">
    <property type="taxonomic scope" value="Bacteria"/>
</dbReference>
<comment type="subcellular location">
    <subcellularLocation>
        <location evidence="1">Cell membrane</location>
        <topology evidence="1">Multi-pass membrane protein</topology>
    </subcellularLocation>
</comment>
<evidence type="ECO:0000313" key="11">
    <source>
        <dbReference type="Proteomes" id="UP000024836"/>
    </source>
</evidence>
<dbReference type="SUPFAM" id="SSF52540">
    <property type="entry name" value="P-loop containing nucleoside triphosphate hydrolases"/>
    <property type="match status" value="1"/>
</dbReference>
<dbReference type="SUPFAM" id="SSF90123">
    <property type="entry name" value="ABC transporter transmembrane region"/>
    <property type="match status" value="1"/>
</dbReference>
<dbReference type="Proteomes" id="UP000024836">
    <property type="component" value="Unassembled WGS sequence"/>
</dbReference>
<organism evidence="10 11">
    <name type="scientific">Actibacterium atlanticum</name>
    <dbReference type="NCBI Taxonomy" id="1461693"/>
    <lineage>
        <taxon>Bacteria</taxon>
        <taxon>Pseudomonadati</taxon>
        <taxon>Pseudomonadota</taxon>
        <taxon>Alphaproteobacteria</taxon>
        <taxon>Rhodobacterales</taxon>
        <taxon>Roseobacteraceae</taxon>
        <taxon>Actibacterium</taxon>
    </lineage>
</organism>
<feature type="domain" description="ABC transmembrane type-1" evidence="9">
    <location>
        <begin position="8"/>
        <end position="275"/>
    </location>
</feature>
<evidence type="ECO:0000256" key="4">
    <source>
        <dbReference type="ARBA" id="ARBA00022840"/>
    </source>
</evidence>
<dbReference type="STRING" id="1461693.ATO10_15245"/>
<dbReference type="SMART" id="SM00382">
    <property type="entry name" value="AAA"/>
    <property type="match status" value="1"/>
</dbReference>
<dbReference type="PROSITE" id="PS50929">
    <property type="entry name" value="ABC_TM1F"/>
    <property type="match status" value="1"/>
</dbReference>
<evidence type="ECO:0000256" key="5">
    <source>
        <dbReference type="ARBA" id="ARBA00022989"/>
    </source>
</evidence>
<dbReference type="InterPro" id="IPR011527">
    <property type="entry name" value="ABC1_TM_dom"/>
</dbReference>
<dbReference type="GO" id="GO:0140359">
    <property type="term" value="F:ABC-type transporter activity"/>
    <property type="evidence" value="ECO:0007669"/>
    <property type="project" value="InterPro"/>
</dbReference>
<evidence type="ECO:0000256" key="3">
    <source>
        <dbReference type="ARBA" id="ARBA00022741"/>
    </source>
</evidence>
<feature type="transmembrane region" description="Helical" evidence="7">
    <location>
        <begin position="41"/>
        <end position="59"/>
    </location>
</feature>
<feature type="domain" description="ABC transporter" evidence="8">
    <location>
        <begin position="303"/>
        <end position="539"/>
    </location>
</feature>
<dbReference type="InterPro" id="IPR003593">
    <property type="entry name" value="AAA+_ATPase"/>
</dbReference>
<evidence type="ECO:0000256" key="1">
    <source>
        <dbReference type="ARBA" id="ARBA00004651"/>
    </source>
</evidence>
<dbReference type="PANTHER" id="PTHR43394">
    <property type="entry name" value="ATP-DEPENDENT PERMEASE MDL1, MITOCHONDRIAL"/>
    <property type="match status" value="1"/>
</dbReference>
<dbReference type="EMBL" id="AQQY01000014">
    <property type="protein sequence ID" value="KCV80887.1"/>
    <property type="molecule type" value="Genomic_DNA"/>
</dbReference>
<dbReference type="Gene3D" id="1.20.1560.10">
    <property type="entry name" value="ABC transporter type 1, transmembrane domain"/>
    <property type="match status" value="1"/>
</dbReference>
<dbReference type="InterPro" id="IPR036640">
    <property type="entry name" value="ABC1_TM_sf"/>
</dbReference>
<accession>A0A058ZI56</accession>
<dbReference type="Gene3D" id="3.40.50.300">
    <property type="entry name" value="P-loop containing nucleotide triphosphate hydrolases"/>
    <property type="match status" value="1"/>
</dbReference>
<dbReference type="InterPro" id="IPR027417">
    <property type="entry name" value="P-loop_NTPase"/>
</dbReference>
<keyword evidence="3" id="KW-0547">Nucleotide-binding</keyword>
<keyword evidence="6 7" id="KW-0472">Membrane</keyword>
<evidence type="ECO:0000259" key="9">
    <source>
        <dbReference type="PROSITE" id="PS50929"/>
    </source>
</evidence>
<feature type="transmembrane region" description="Helical" evidence="7">
    <location>
        <begin position="103"/>
        <end position="122"/>
    </location>
</feature>
<dbReference type="InterPro" id="IPR003439">
    <property type="entry name" value="ABC_transporter-like_ATP-bd"/>
</dbReference>
<dbReference type="GO" id="GO:0005886">
    <property type="term" value="C:plasma membrane"/>
    <property type="evidence" value="ECO:0007669"/>
    <property type="project" value="UniProtKB-SubCell"/>
</dbReference>
<evidence type="ECO:0000256" key="6">
    <source>
        <dbReference type="ARBA" id="ARBA00023136"/>
    </source>
</evidence>
<name>A0A058ZI56_9RHOB</name>
<keyword evidence="2 7" id="KW-0812">Transmembrane</keyword>
<protein>
    <submittedName>
        <fullName evidence="10">Type I secretion system ATPase</fullName>
    </submittedName>
</protein>
<evidence type="ECO:0000259" key="8">
    <source>
        <dbReference type="PROSITE" id="PS50893"/>
    </source>
</evidence>
<evidence type="ECO:0000256" key="2">
    <source>
        <dbReference type="ARBA" id="ARBA00022692"/>
    </source>
</evidence>
<dbReference type="PROSITE" id="PS50893">
    <property type="entry name" value="ABC_TRANSPORTER_2"/>
    <property type="match status" value="1"/>
</dbReference>
<dbReference type="OrthoDB" id="9806127at2"/>
<keyword evidence="4" id="KW-0067">ATP-binding</keyword>
<dbReference type="AlphaFoldDB" id="A0A058ZI56"/>
<sequence>MRVLIAPLLIFSFVTNAAILVSPIFMMQVLDRVVPSGNLNTLFLLLVVALLAIAFNAFVETGRDLSLQRVARWAESICTGPILALPPAQQTDMLGHLGQARGFIAGGSATALLNLFWLPLFIGVLGLIHLSYVVLVATLVATMLGVQHLRDTAIKAPSAQINQLRTQERRWVRLLETLNPLTSPQHLRNNLNTRLQDAVQSRQTYESQSDRPLLGGNGALTGLRMSAQLLAMSIGAYLVSQGKLSAGAMIAASLIAAKTITTIEQALGALRSWPDAKDALTHLQNLAVPQETQMDILELSGALKCERLIYPRGGGAPPRLDRISFELSPGDCLAIIGDAGSGKSTLLQALAGLDPAPIGSVVLDQTDVRHMSATTRRAMIGYLPQMGGLLPGTVAENIAGFDTKMNDKAIIAAAKKAKVHGMISALPQGYQTDIGATPHLLTAGQKQHVALAAAIYCKPKYLFLDEPNALLDKNGERAMCETIADLKDDGVTVVMVLHRAGAIGLADNILVLERGFVSDFGPRAQVLGRQSDGRRLTRMPLRKTSLQDLSDWITGQFTRSNDAEFAAKAAMLGTEMFLAANLNGPQDKPREVEIQFRFLDDRNCELQIVEQGQTSADKLLRQVKSQIECGHEGFEKLGEKAMPLFLASKLAARFEIRNENNLAQFSARIVNDDAPEPEGRPH</sequence>
<gene>
    <name evidence="10" type="ORF">ATO10_15245</name>
</gene>
<keyword evidence="5 7" id="KW-1133">Transmembrane helix</keyword>